<dbReference type="Proteomes" id="UP000188729">
    <property type="component" value="Unassembled WGS sequence"/>
</dbReference>
<dbReference type="Pfam" id="PF06821">
    <property type="entry name" value="Ser_hydrolase"/>
    <property type="match status" value="1"/>
</dbReference>
<name>A0A1V2EQI8_9SPHN</name>
<sequence>MSTAALIVPNRFSIITIAAPDAAAPVWNARLLWPSQGDQHVALAGGARRSIWAAQLDAAVMRADRAVVLVAEGIGCHAASWWARLSPASYVSRVAGALLFDPPPENAPDRNSFASPAIALPFPSLILSAEASPLGDGAIESWGSRLIDGHRQRVGDVRPWRSAQRLVERITAKVIQRDVERVFALNPLARR</sequence>
<evidence type="ECO:0008006" key="3">
    <source>
        <dbReference type="Google" id="ProtNLM"/>
    </source>
</evidence>
<comment type="caution">
    <text evidence="1">The sequence shown here is derived from an EMBL/GenBank/DDBJ whole genome shotgun (WGS) entry which is preliminary data.</text>
</comment>
<gene>
    <name evidence="1" type="ORF">SPHI_28850</name>
</gene>
<dbReference type="InterPro" id="IPR029058">
    <property type="entry name" value="AB_hydrolase_fold"/>
</dbReference>
<dbReference type="InterPro" id="IPR010662">
    <property type="entry name" value="RBBP9/YdeN"/>
</dbReference>
<dbReference type="EMBL" id="MPSB01000021">
    <property type="protein sequence ID" value="ONF94946.1"/>
    <property type="molecule type" value="Genomic_DNA"/>
</dbReference>
<organism evidence="1 2">
    <name type="scientific">Sphingomonas jeddahensis</name>
    <dbReference type="NCBI Taxonomy" id="1915074"/>
    <lineage>
        <taxon>Bacteria</taxon>
        <taxon>Pseudomonadati</taxon>
        <taxon>Pseudomonadota</taxon>
        <taxon>Alphaproteobacteria</taxon>
        <taxon>Sphingomonadales</taxon>
        <taxon>Sphingomonadaceae</taxon>
        <taxon>Sphingomonas</taxon>
    </lineage>
</organism>
<evidence type="ECO:0000313" key="2">
    <source>
        <dbReference type="Proteomes" id="UP000188729"/>
    </source>
</evidence>
<dbReference type="Gene3D" id="3.40.50.1820">
    <property type="entry name" value="alpha/beta hydrolase"/>
    <property type="match status" value="1"/>
</dbReference>
<protein>
    <recommendedName>
        <fullName evidence="3">Alpha/beta hydrolase family protein</fullName>
    </recommendedName>
</protein>
<dbReference type="RefSeq" id="WP_076745641.1">
    <property type="nucleotide sequence ID" value="NZ_MPSB01000021.1"/>
</dbReference>
<keyword evidence="2" id="KW-1185">Reference proteome</keyword>
<dbReference type="AlphaFoldDB" id="A0A1V2EQI8"/>
<accession>A0A1V2EQI8</accession>
<proteinExistence type="predicted"/>
<dbReference type="STRING" id="1915074.SPHI_28850"/>
<dbReference type="GO" id="GO:0016787">
    <property type="term" value="F:hydrolase activity"/>
    <property type="evidence" value="ECO:0007669"/>
    <property type="project" value="InterPro"/>
</dbReference>
<evidence type="ECO:0000313" key="1">
    <source>
        <dbReference type="EMBL" id="ONF94946.1"/>
    </source>
</evidence>
<dbReference type="SUPFAM" id="SSF53474">
    <property type="entry name" value="alpha/beta-Hydrolases"/>
    <property type="match status" value="1"/>
</dbReference>
<reference evidence="1 2" key="1">
    <citation type="submission" date="2016-11" db="EMBL/GenBank/DDBJ databases">
        <title>Genome sequence of Sphingomonas jeddahensis G39.</title>
        <authorList>
            <person name="Poehlein A."/>
            <person name="Wuebbeler J.H."/>
            <person name="Steinbuechel A."/>
            <person name="Daniel R."/>
        </authorList>
    </citation>
    <scope>NUCLEOTIDE SEQUENCE [LARGE SCALE GENOMIC DNA]</scope>
    <source>
        <strain evidence="1 2">G39</strain>
    </source>
</reference>
<dbReference type="OrthoDB" id="7469780at2"/>